<evidence type="ECO:0000259" key="1">
    <source>
        <dbReference type="Pfam" id="PF03869"/>
    </source>
</evidence>
<dbReference type="AlphaFoldDB" id="A0A6J4ECD7"/>
<evidence type="ECO:0000313" key="2">
    <source>
        <dbReference type="EMBL" id="BCG27583.1"/>
    </source>
</evidence>
<evidence type="ECO:0000313" key="3">
    <source>
        <dbReference type="Proteomes" id="UP000509383"/>
    </source>
</evidence>
<dbReference type="RefSeq" id="WP_274384359.1">
    <property type="nucleotide sequence ID" value="NZ_AP023189.1"/>
</dbReference>
<feature type="domain" description="Arc-like DNA binding" evidence="1">
    <location>
        <begin position="6"/>
        <end position="43"/>
    </location>
</feature>
<dbReference type="KEGG" id="ptw:TUM18999_57740"/>
<reference evidence="2 3" key="1">
    <citation type="submission" date="2020-05" db="EMBL/GenBank/DDBJ databases">
        <title>Characterization of novel class B3 metallo-beta-lactamase from novel Pseudomonas species.</title>
        <authorList>
            <person name="Yamada K."/>
            <person name="Aoki K."/>
            <person name="Ishii Y."/>
        </authorList>
    </citation>
    <scope>NUCLEOTIDE SEQUENCE [LARGE SCALE GENOMIC DNA]</scope>
    <source>
        <strain evidence="2 3">TUM18999</strain>
    </source>
</reference>
<accession>A0A6J4ECD7</accession>
<dbReference type="SUPFAM" id="SSF47598">
    <property type="entry name" value="Ribbon-helix-helix"/>
    <property type="match status" value="1"/>
</dbReference>
<sequence>MNRRQPFGVRMPKQLHDQLKESSSVSKRSLNSETVLRLERSFRADQESGLVADLERALADSGWGDPLSVDLLKMFMDGWEKARCAGLLPDVSARPAGAVAKHAHVIGELSVKLDALKDFTGGGVVHAQARRLGASRHDINDSESVARTDGTLLDYFQQYPGWEGFLGAMGEAFMREYSARTDEQAGHYAGMMAALSVARFPKMIGSGEQKHRAGAMACRISSADFELRNLTITVDGEMSCTDGRYLLIPEAADGK</sequence>
<dbReference type="InterPro" id="IPR005569">
    <property type="entry name" value="Arc_DNA-bd_dom"/>
</dbReference>
<name>A0A6J4ECD7_9PSED</name>
<dbReference type="GO" id="GO:0006355">
    <property type="term" value="P:regulation of DNA-templated transcription"/>
    <property type="evidence" value="ECO:0007669"/>
    <property type="project" value="InterPro"/>
</dbReference>
<organism evidence="2 3">
    <name type="scientific">Pseudomonas tohonis</name>
    <dbReference type="NCBI Taxonomy" id="2725477"/>
    <lineage>
        <taxon>Bacteria</taxon>
        <taxon>Pseudomonadati</taxon>
        <taxon>Pseudomonadota</taxon>
        <taxon>Gammaproteobacteria</taxon>
        <taxon>Pseudomonadales</taxon>
        <taxon>Pseudomonadaceae</taxon>
        <taxon>Pseudomonas</taxon>
    </lineage>
</organism>
<dbReference type="Pfam" id="PF03869">
    <property type="entry name" value="Arc"/>
    <property type="match status" value="1"/>
</dbReference>
<proteinExistence type="predicted"/>
<dbReference type="InterPro" id="IPR013321">
    <property type="entry name" value="Arc_rbn_hlx_hlx"/>
</dbReference>
<gene>
    <name evidence="2" type="ORF">TUM18999_57740</name>
</gene>
<dbReference type="EMBL" id="AP023189">
    <property type="protein sequence ID" value="BCG27583.1"/>
    <property type="molecule type" value="Genomic_DNA"/>
</dbReference>
<protein>
    <recommendedName>
        <fullName evidence="1">Arc-like DNA binding domain-containing protein</fullName>
    </recommendedName>
</protein>
<dbReference type="Gene3D" id="1.10.1220.10">
    <property type="entry name" value="Met repressor-like"/>
    <property type="match status" value="1"/>
</dbReference>
<dbReference type="Proteomes" id="UP000509383">
    <property type="component" value="Chromosome"/>
</dbReference>
<dbReference type="GO" id="GO:0003677">
    <property type="term" value="F:DNA binding"/>
    <property type="evidence" value="ECO:0007669"/>
    <property type="project" value="InterPro"/>
</dbReference>
<dbReference type="InterPro" id="IPR010985">
    <property type="entry name" value="Ribbon_hlx_hlx"/>
</dbReference>